<keyword evidence="9" id="KW-0472">Membrane</keyword>
<dbReference type="FunFam" id="3.80.10.10:FF:000111">
    <property type="entry name" value="LRR receptor-like serine/threonine-protein kinase ERECTA"/>
    <property type="match status" value="1"/>
</dbReference>
<keyword evidence="10 14" id="KW-0675">Receptor</keyword>
<gene>
    <name evidence="14" type="ORF">ALMOND_2B022128</name>
</gene>
<keyword evidence="3" id="KW-1003">Cell membrane</keyword>
<dbReference type="Proteomes" id="UP000327085">
    <property type="component" value="Chromosome 6"/>
</dbReference>
<dbReference type="PRINTS" id="PR00019">
    <property type="entry name" value="LEURICHRPT"/>
</dbReference>
<feature type="domain" description="Leucine-rich repeat-containing N-terminal plant-type" evidence="13">
    <location>
        <begin position="28"/>
        <end position="68"/>
    </location>
</feature>
<keyword evidence="5" id="KW-0812">Transmembrane</keyword>
<evidence type="ECO:0000256" key="4">
    <source>
        <dbReference type="ARBA" id="ARBA00022614"/>
    </source>
</evidence>
<evidence type="ECO:0000256" key="11">
    <source>
        <dbReference type="ARBA" id="ARBA00023180"/>
    </source>
</evidence>
<dbReference type="InterPro" id="IPR003591">
    <property type="entry name" value="Leu-rich_rpt_typical-subtyp"/>
</dbReference>
<evidence type="ECO:0000256" key="8">
    <source>
        <dbReference type="ARBA" id="ARBA00022989"/>
    </source>
</evidence>
<dbReference type="InParanoid" id="A0A5E4EG62"/>
<organism evidence="14 15">
    <name type="scientific">Prunus dulcis</name>
    <name type="common">Almond</name>
    <name type="synonym">Amygdalus dulcis</name>
    <dbReference type="NCBI Taxonomy" id="3755"/>
    <lineage>
        <taxon>Eukaryota</taxon>
        <taxon>Viridiplantae</taxon>
        <taxon>Streptophyta</taxon>
        <taxon>Embryophyta</taxon>
        <taxon>Tracheophyta</taxon>
        <taxon>Spermatophyta</taxon>
        <taxon>Magnoliopsida</taxon>
        <taxon>eudicotyledons</taxon>
        <taxon>Gunneridae</taxon>
        <taxon>Pentapetalae</taxon>
        <taxon>rosids</taxon>
        <taxon>fabids</taxon>
        <taxon>Rosales</taxon>
        <taxon>Rosaceae</taxon>
        <taxon>Amygdaloideae</taxon>
        <taxon>Amygdaleae</taxon>
        <taxon>Prunus</taxon>
    </lineage>
</organism>
<evidence type="ECO:0000259" key="13">
    <source>
        <dbReference type="Pfam" id="PF08263"/>
    </source>
</evidence>
<dbReference type="EMBL" id="CABIKO010000010">
    <property type="protein sequence ID" value="VVA14376.1"/>
    <property type="molecule type" value="Genomic_DNA"/>
</dbReference>
<keyword evidence="4" id="KW-0433">Leucine-rich repeat</keyword>
<dbReference type="SUPFAM" id="SSF52058">
    <property type="entry name" value="L domain-like"/>
    <property type="match status" value="3"/>
</dbReference>
<sequence length="989" mass="108881">MKTLLHFVLFLIHLCVNVISVHGQCIEGQKSSLLQLKKSLIFDSSASSKLISWNSSTDCCSWVGVNCTSGRVVGLDISSESVSGGIDNSSSLFDLQHLQSLNLAYNGLGYGSQIPSAVGKLTNLSCLNLSYTAYSEQIPVEISRLTGLQVLDLSSDPSLYETTILKLENPNLSLLIRNLLELTELHLDGVSISAQGTDWCQAISSSLPKLRILSLINCNLSGPFDISLLKLHSLSVIRLDYNELSIEVPEFLSNFRNLTSLHLSECGLHGSFPKQIFQIPTLQTIDLSFNPQLQGSLPEFPKNGSLRSLVLNNANFTGLLPNSIGELKMLYNIDISSCNFTGSIPRSMEGLTQLSYVDLSSNKFNGSVPFFSMARNLTDINLSSNLLMGQINSSHWESLTILKSLELSFNLLDGTIPPSLFSLPMLQNLVLSDNQFSGQLPVFSSSISLLETLSLRRNKLEGPIPMNIFNLPRLRALQLSSNNLNNSFSLNVIQQSKNLVFLDLSHNSLSISYDDTNPSYSLFPQLSILRLASCKLRRFPGFLRNQSELYKLDLSQNQIHGEIPNWIWRLGYLAMLNLSCNSLVTLEGPFLNLTSNLLLLDLHSNQLQGRIPIFQPVVNYLDYSKNNFSFNIPYDIGDFLTQTRFFSLSNNNLHGIIPVSLCNVKSLQVLDLSSNSLSGMIPRCLSATTNLVVLNLRRNNLAGTISDKFSANCSLGTLDLGANKIGGKFPKSLARCEMLAVLNLGHNQITDVFPHLLKEISTLRVLVLRSNRFYGNIGCPKTNGTWSKLQIIDLADNHFSGEIPGDCLTTWPEMMVDGDDPAQVLNHPEFQVNTFPMVYYQDAVTVVSKGSEMELVKILTIYTSLDLSCNNFSGSIPKEIGELKALYILNLSSNALTGEIPSSLGNLLKVESLDLSNNSLSGEIPPQLARLTFLSFLNVSSNHLVGRIPTSTQFSTFPAASFTGNEGLWGPPLTGDNTTELSRVSPFWA</sequence>
<keyword evidence="8" id="KW-1133">Transmembrane helix</keyword>
<name>A0A5E4EG62_PRUDU</name>
<dbReference type="AlphaFoldDB" id="A0A5E4EG62"/>
<evidence type="ECO:0000313" key="15">
    <source>
        <dbReference type="Proteomes" id="UP000327085"/>
    </source>
</evidence>
<comment type="similarity">
    <text evidence="2">Belongs to the RLP family.</text>
</comment>
<dbReference type="InterPro" id="IPR001611">
    <property type="entry name" value="Leu-rich_rpt"/>
</dbReference>
<reference evidence="15" key="1">
    <citation type="journal article" date="2020" name="Plant J.">
        <title>Transposons played a major role in the diversification between the closely related almond and peach genomes: results from the almond genome sequence.</title>
        <authorList>
            <person name="Alioto T."/>
            <person name="Alexiou K.G."/>
            <person name="Bardil A."/>
            <person name="Barteri F."/>
            <person name="Castanera R."/>
            <person name="Cruz F."/>
            <person name="Dhingra A."/>
            <person name="Duval H."/>
            <person name="Fernandez I Marti A."/>
            <person name="Frias L."/>
            <person name="Galan B."/>
            <person name="Garcia J.L."/>
            <person name="Howad W."/>
            <person name="Gomez-Garrido J."/>
            <person name="Gut M."/>
            <person name="Julca I."/>
            <person name="Morata J."/>
            <person name="Puigdomenech P."/>
            <person name="Ribeca P."/>
            <person name="Rubio Cabetas M.J."/>
            <person name="Vlasova A."/>
            <person name="Wirthensohn M."/>
            <person name="Garcia-Mas J."/>
            <person name="Gabaldon T."/>
            <person name="Casacuberta J.M."/>
            <person name="Arus P."/>
        </authorList>
    </citation>
    <scope>NUCLEOTIDE SEQUENCE [LARGE SCALE GENOMIC DNA]</scope>
    <source>
        <strain evidence="15">cv. Texas</strain>
    </source>
</reference>
<dbReference type="InterPro" id="IPR013210">
    <property type="entry name" value="LRR_N_plant-typ"/>
</dbReference>
<dbReference type="PANTHER" id="PTHR48061">
    <property type="entry name" value="LEUCINE-RICH REPEAT RECEPTOR PROTEIN KINASE EMS1-LIKE-RELATED"/>
    <property type="match status" value="1"/>
</dbReference>
<feature type="signal peptide" evidence="12">
    <location>
        <begin position="1"/>
        <end position="23"/>
    </location>
</feature>
<evidence type="ECO:0000256" key="3">
    <source>
        <dbReference type="ARBA" id="ARBA00022475"/>
    </source>
</evidence>
<evidence type="ECO:0000256" key="9">
    <source>
        <dbReference type="ARBA" id="ARBA00023136"/>
    </source>
</evidence>
<dbReference type="OMA" id="IWYFERV"/>
<dbReference type="InterPro" id="IPR046956">
    <property type="entry name" value="RLP23-like"/>
</dbReference>
<keyword evidence="11" id="KW-0325">Glycoprotein</keyword>
<accession>A0A5E4EG62</accession>
<dbReference type="SMART" id="SM00369">
    <property type="entry name" value="LRR_TYP"/>
    <property type="match status" value="9"/>
</dbReference>
<dbReference type="Pfam" id="PF08263">
    <property type="entry name" value="LRRNT_2"/>
    <property type="match status" value="1"/>
</dbReference>
<evidence type="ECO:0000256" key="7">
    <source>
        <dbReference type="ARBA" id="ARBA00022737"/>
    </source>
</evidence>
<dbReference type="PANTHER" id="PTHR48061:SF2">
    <property type="entry name" value="RECEPTOR LIKE PROTEIN 30-LIKE"/>
    <property type="match status" value="1"/>
</dbReference>
<dbReference type="Gramene" id="VVA14376">
    <property type="protein sequence ID" value="VVA14376"/>
    <property type="gene ID" value="Prudul26B022128"/>
</dbReference>
<evidence type="ECO:0000256" key="5">
    <source>
        <dbReference type="ARBA" id="ARBA00022692"/>
    </source>
</evidence>
<dbReference type="FunFam" id="3.80.10.10:FF:000095">
    <property type="entry name" value="LRR receptor-like serine/threonine-protein kinase GSO1"/>
    <property type="match status" value="2"/>
</dbReference>
<evidence type="ECO:0000313" key="14">
    <source>
        <dbReference type="EMBL" id="VVA14376.1"/>
    </source>
</evidence>
<dbReference type="InterPro" id="IPR032675">
    <property type="entry name" value="LRR_dom_sf"/>
</dbReference>
<proteinExistence type="inferred from homology"/>
<protein>
    <submittedName>
        <fullName evidence="14">PREDICTED: receptor</fullName>
    </submittedName>
</protein>
<feature type="chain" id="PRO_5023128404" evidence="12">
    <location>
        <begin position="24"/>
        <end position="989"/>
    </location>
</feature>
<keyword evidence="6 12" id="KW-0732">Signal</keyword>
<dbReference type="Gene3D" id="3.80.10.10">
    <property type="entry name" value="Ribonuclease Inhibitor"/>
    <property type="match status" value="6"/>
</dbReference>
<keyword evidence="7" id="KW-0677">Repeat</keyword>
<evidence type="ECO:0000256" key="10">
    <source>
        <dbReference type="ARBA" id="ARBA00023170"/>
    </source>
</evidence>
<evidence type="ECO:0000256" key="12">
    <source>
        <dbReference type="SAM" id="SignalP"/>
    </source>
</evidence>
<evidence type="ECO:0000256" key="1">
    <source>
        <dbReference type="ARBA" id="ARBA00004251"/>
    </source>
</evidence>
<comment type="subcellular location">
    <subcellularLocation>
        <location evidence="1">Cell membrane</location>
        <topology evidence="1">Single-pass type I membrane protein</topology>
    </subcellularLocation>
</comment>
<dbReference type="GO" id="GO:0005886">
    <property type="term" value="C:plasma membrane"/>
    <property type="evidence" value="ECO:0007669"/>
    <property type="project" value="UniProtKB-SubCell"/>
</dbReference>
<evidence type="ECO:0000256" key="2">
    <source>
        <dbReference type="ARBA" id="ARBA00009592"/>
    </source>
</evidence>
<evidence type="ECO:0000256" key="6">
    <source>
        <dbReference type="ARBA" id="ARBA00022729"/>
    </source>
</evidence>
<dbReference type="Pfam" id="PF13855">
    <property type="entry name" value="LRR_8"/>
    <property type="match status" value="2"/>
</dbReference>
<dbReference type="Pfam" id="PF00560">
    <property type="entry name" value="LRR_1"/>
    <property type="match status" value="7"/>
</dbReference>